<dbReference type="GO" id="GO:0019853">
    <property type="term" value="P:L-ascorbic acid biosynthetic process"/>
    <property type="evidence" value="ECO:0007669"/>
    <property type="project" value="TreeGrafter"/>
</dbReference>
<keyword evidence="6" id="KW-1185">Reference proteome</keyword>
<keyword evidence="3" id="KW-0479">Metal-binding</keyword>
<feature type="binding site" evidence="3">
    <location>
        <position position="146"/>
    </location>
    <ligand>
        <name>a divalent metal cation</name>
        <dbReference type="ChEBI" id="CHEBI:60240"/>
    </ligand>
</feature>
<dbReference type="SUPFAM" id="SSF63829">
    <property type="entry name" value="Calcium-dependent phosphotriesterase"/>
    <property type="match status" value="1"/>
</dbReference>
<evidence type="ECO:0000313" key="6">
    <source>
        <dbReference type="Proteomes" id="UP000555448"/>
    </source>
</evidence>
<dbReference type="Gene3D" id="2.120.10.30">
    <property type="entry name" value="TolB, C-terminal domain"/>
    <property type="match status" value="1"/>
</dbReference>
<dbReference type="Pfam" id="PF08450">
    <property type="entry name" value="SGL"/>
    <property type="match status" value="1"/>
</dbReference>
<gene>
    <name evidence="5" type="ORF">HNO88_004141</name>
</gene>
<dbReference type="EMBL" id="JACHLR010000032">
    <property type="protein sequence ID" value="MBB4860796.1"/>
    <property type="molecule type" value="Genomic_DNA"/>
</dbReference>
<dbReference type="RefSeq" id="WP_184250208.1">
    <property type="nucleotide sequence ID" value="NZ_JACHLR010000032.1"/>
</dbReference>
<evidence type="ECO:0000259" key="4">
    <source>
        <dbReference type="Pfam" id="PF08450"/>
    </source>
</evidence>
<sequence length="287" mass="31186">MSPTCVADAKALLGEGPLWDENRQVLWWIDIKNACLHRFEPDGCTDVAIELDRRVTAMALGKNDELYAVGDVGFGRLDPTSGRFLPETPAPGEPLGNRFNDGKADQRGRFWAGTMDDAELEATGAIYCFEAGGGVERVADGFRVPNGPAFDSLGRLYLADSALRTIYRYPADKPGSPDARSVFATFLEEHGYPDGMTFDHEDHLWVAFWHGWCVRRLSPDGEIVDEVPLPVQRPTSCAFGGPGHKTLYVTSASVGLNHMALHAQPQAGGLFAFTPACGGMPTDQISL</sequence>
<feature type="binding site" evidence="3">
    <location>
        <position position="100"/>
    </location>
    <ligand>
        <name>substrate</name>
    </ligand>
</feature>
<evidence type="ECO:0000313" key="5">
    <source>
        <dbReference type="EMBL" id="MBB4860796.1"/>
    </source>
</evidence>
<reference evidence="5 6" key="1">
    <citation type="submission" date="2020-08" db="EMBL/GenBank/DDBJ databases">
        <title>Functional genomics of gut bacteria from endangered species of beetles.</title>
        <authorList>
            <person name="Carlos-Shanley C."/>
        </authorList>
    </citation>
    <scope>NUCLEOTIDE SEQUENCE [LARGE SCALE GENOMIC DNA]</scope>
    <source>
        <strain evidence="5 6">S00245</strain>
    </source>
</reference>
<dbReference type="InterPro" id="IPR013658">
    <property type="entry name" value="SGL"/>
</dbReference>
<feature type="binding site" evidence="3">
    <location>
        <position position="15"/>
    </location>
    <ligand>
        <name>a divalent metal cation</name>
        <dbReference type="ChEBI" id="CHEBI:60240"/>
    </ligand>
</feature>
<dbReference type="Proteomes" id="UP000555448">
    <property type="component" value="Unassembled WGS sequence"/>
</dbReference>
<comment type="cofactor">
    <cofactor evidence="3">
        <name>Zn(2+)</name>
        <dbReference type="ChEBI" id="CHEBI:29105"/>
    </cofactor>
    <text evidence="3">Binds 1 divalent metal cation per subunit.</text>
</comment>
<protein>
    <submittedName>
        <fullName evidence="5">Sugar lactone lactonase YvrE</fullName>
    </submittedName>
</protein>
<dbReference type="GO" id="GO:0005509">
    <property type="term" value="F:calcium ion binding"/>
    <property type="evidence" value="ECO:0007669"/>
    <property type="project" value="TreeGrafter"/>
</dbReference>
<dbReference type="PANTHER" id="PTHR10907:SF47">
    <property type="entry name" value="REGUCALCIN"/>
    <property type="match status" value="1"/>
</dbReference>
<dbReference type="GO" id="GO:0004341">
    <property type="term" value="F:gluconolactonase activity"/>
    <property type="evidence" value="ECO:0007669"/>
    <property type="project" value="TreeGrafter"/>
</dbReference>
<name>A0A7W7NXV9_9SPHN</name>
<evidence type="ECO:0000256" key="2">
    <source>
        <dbReference type="PIRSR" id="PIRSR605511-1"/>
    </source>
</evidence>
<dbReference type="AlphaFoldDB" id="A0A7W7NXV9"/>
<keyword evidence="3" id="KW-0862">Zinc</keyword>
<comment type="caution">
    <text evidence="5">The sequence shown here is derived from an EMBL/GenBank/DDBJ whole genome shotgun (WGS) entry which is preliminary data.</text>
</comment>
<feature type="active site" description="Proton donor/acceptor" evidence="2">
    <location>
        <position position="194"/>
    </location>
</feature>
<feature type="binding site" evidence="3">
    <location>
        <position position="98"/>
    </location>
    <ligand>
        <name>substrate</name>
    </ligand>
</feature>
<dbReference type="InterPro" id="IPR005511">
    <property type="entry name" value="SMP-30"/>
</dbReference>
<organism evidence="5 6">
    <name type="scientific">Novosphingobium chloroacetimidivorans</name>
    <dbReference type="NCBI Taxonomy" id="1428314"/>
    <lineage>
        <taxon>Bacteria</taxon>
        <taxon>Pseudomonadati</taxon>
        <taxon>Pseudomonadota</taxon>
        <taxon>Alphaproteobacteria</taxon>
        <taxon>Sphingomonadales</taxon>
        <taxon>Sphingomonadaceae</taxon>
        <taxon>Novosphingobium</taxon>
    </lineage>
</organism>
<feature type="domain" description="SMP-30/Gluconolactonase/LRE-like region" evidence="4">
    <location>
        <begin position="13"/>
        <end position="253"/>
    </location>
</feature>
<dbReference type="InterPro" id="IPR011042">
    <property type="entry name" value="6-blade_b-propeller_TolB-like"/>
</dbReference>
<comment type="similarity">
    <text evidence="1">Belongs to the SMP-30/CGR1 family.</text>
</comment>
<evidence type="ECO:0000256" key="3">
    <source>
        <dbReference type="PIRSR" id="PIRSR605511-2"/>
    </source>
</evidence>
<accession>A0A7W7NXV9</accession>
<evidence type="ECO:0000256" key="1">
    <source>
        <dbReference type="ARBA" id="ARBA00008853"/>
    </source>
</evidence>
<proteinExistence type="inferred from homology"/>
<feature type="binding site" evidence="3">
    <location>
        <position position="194"/>
    </location>
    <ligand>
        <name>a divalent metal cation</name>
        <dbReference type="ChEBI" id="CHEBI:60240"/>
    </ligand>
</feature>
<dbReference type="PANTHER" id="PTHR10907">
    <property type="entry name" value="REGUCALCIN"/>
    <property type="match status" value="1"/>
</dbReference>
<dbReference type="PRINTS" id="PR01790">
    <property type="entry name" value="SMP30FAMILY"/>
</dbReference>